<sequence length="42" mass="4996">MFYTDEDVWHMSSATHHAWTLVNPDRNVTECIQPQLLAYFNI</sequence>
<reference evidence="1" key="1">
    <citation type="submission" date="2014-11" db="EMBL/GenBank/DDBJ databases">
        <authorList>
            <person name="Amaro Gonzalez C."/>
        </authorList>
    </citation>
    <scope>NUCLEOTIDE SEQUENCE</scope>
</reference>
<name>A0A0E9V3N4_ANGAN</name>
<organism evidence="1">
    <name type="scientific">Anguilla anguilla</name>
    <name type="common">European freshwater eel</name>
    <name type="synonym">Muraena anguilla</name>
    <dbReference type="NCBI Taxonomy" id="7936"/>
    <lineage>
        <taxon>Eukaryota</taxon>
        <taxon>Metazoa</taxon>
        <taxon>Chordata</taxon>
        <taxon>Craniata</taxon>
        <taxon>Vertebrata</taxon>
        <taxon>Euteleostomi</taxon>
        <taxon>Actinopterygii</taxon>
        <taxon>Neopterygii</taxon>
        <taxon>Teleostei</taxon>
        <taxon>Anguilliformes</taxon>
        <taxon>Anguillidae</taxon>
        <taxon>Anguilla</taxon>
    </lineage>
</organism>
<proteinExistence type="predicted"/>
<accession>A0A0E9V3N4</accession>
<evidence type="ECO:0000313" key="1">
    <source>
        <dbReference type="EMBL" id="JAH72611.1"/>
    </source>
</evidence>
<dbReference type="EMBL" id="GBXM01035966">
    <property type="protein sequence ID" value="JAH72611.1"/>
    <property type="molecule type" value="Transcribed_RNA"/>
</dbReference>
<reference evidence="1" key="2">
    <citation type="journal article" date="2015" name="Fish Shellfish Immunol.">
        <title>Early steps in the European eel (Anguilla anguilla)-Vibrio vulnificus interaction in the gills: Role of the RtxA13 toxin.</title>
        <authorList>
            <person name="Callol A."/>
            <person name="Pajuelo D."/>
            <person name="Ebbesson L."/>
            <person name="Teles M."/>
            <person name="MacKenzie S."/>
            <person name="Amaro C."/>
        </authorList>
    </citation>
    <scope>NUCLEOTIDE SEQUENCE</scope>
</reference>
<protein>
    <submittedName>
        <fullName evidence="1">Uncharacterized protein</fullName>
    </submittedName>
</protein>
<dbReference type="AlphaFoldDB" id="A0A0E9V3N4"/>